<dbReference type="GO" id="GO:0003677">
    <property type="term" value="F:DNA binding"/>
    <property type="evidence" value="ECO:0007669"/>
    <property type="project" value="UniProtKB-UniRule"/>
</dbReference>
<keyword evidence="8 12" id="KW-0238">DNA-binding</keyword>
<dbReference type="PANTHER" id="PTHR30153">
    <property type="entry name" value="REPLICATIVE DNA HELICASE DNAB"/>
    <property type="match status" value="1"/>
</dbReference>
<dbReference type="SMART" id="SM00382">
    <property type="entry name" value="AAA"/>
    <property type="match status" value="1"/>
</dbReference>
<keyword evidence="9" id="KW-0413">Isomerase</keyword>
<dbReference type="GO" id="GO:0016887">
    <property type="term" value="F:ATP hydrolysis activity"/>
    <property type="evidence" value="ECO:0007669"/>
    <property type="project" value="RHEA"/>
</dbReference>
<comment type="catalytic activity">
    <reaction evidence="10 12">
        <text>ATP + H2O = ADP + phosphate + H(+)</text>
        <dbReference type="Rhea" id="RHEA:13065"/>
        <dbReference type="ChEBI" id="CHEBI:15377"/>
        <dbReference type="ChEBI" id="CHEBI:15378"/>
        <dbReference type="ChEBI" id="CHEBI:30616"/>
        <dbReference type="ChEBI" id="CHEBI:43474"/>
        <dbReference type="ChEBI" id="CHEBI:456216"/>
        <dbReference type="EC" id="5.6.2.3"/>
    </reaction>
</comment>
<dbReference type="FunFam" id="1.10.860.10:FF:000001">
    <property type="entry name" value="Replicative DNA helicase"/>
    <property type="match status" value="1"/>
</dbReference>
<keyword evidence="6 12" id="KW-0347">Helicase</keyword>
<keyword evidence="2 12" id="KW-0639">Primosome</keyword>
<dbReference type="InterPro" id="IPR036185">
    <property type="entry name" value="DNA_heli_DnaB-like_N_sf"/>
</dbReference>
<evidence type="ECO:0000256" key="2">
    <source>
        <dbReference type="ARBA" id="ARBA00022515"/>
    </source>
</evidence>
<evidence type="ECO:0000313" key="15">
    <source>
        <dbReference type="EMBL" id="KKU89546.1"/>
    </source>
</evidence>
<evidence type="ECO:0000256" key="7">
    <source>
        <dbReference type="ARBA" id="ARBA00022840"/>
    </source>
</evidence>
<keyword evidence="4 12" id="KW-0547">Nucleotide-binding</keyword>
<evidence type="ECO:0000256" key="10">
    <source>
        <dbReference type="ARBA" id="ARBA00048954"/>
    </source>
</evidence>
<proteinExistence type="inferred from homology"/>
<evidence type="ECO:0000256" key="12">
    <source>
        <dbReference type="RuleBase" id="RU362085"/>
    </source>
</evidence>
<dbReference type="SUPFAM" id="SSF52540">
    <property type="entry name" value="P-loop containing nucleoside triphosphate hydrolases"/>
    <property type="match status" value="1"/>
</dbReference>
<dbReference type="NCBIfam" id="TIGR00665">
    <property type="entry name" value="DnaB"/>
    <property type="match status" value="1"/>
</dbReference>
<dbReference type="Pfam" id="PF03796">
    <property type="entry name" value="DnaB_C"/>
    <property type="match status" value="1"/>
</dbReference>
<name>A0A0G1U628_9BACT</name>
<evidence type="ECO:0000256" key="8">
    <source>
        <dbReference type="ARBA" id="ARBA00023125"/>
    </source>
</evidence>
<feature type="domain" description="SF4 helicase" evidence="14">
    <location>
        <begin position="196"/>
        <end position="466"/>
    </location>
</feature>
<evidence type="ECO:0000256" key="13">
    <source>
        <dbReference type="SAM" id="MobiDB-lite"/>
    </source>
</evidence>
<dbReference type="SUPFAM" id="SSF48024">
    <property type="entry name" value="N-terminal domain of DnaB helicase"/>
    <property type="match status" value="1"/>
</dbReference>
<feature type="region of interest" description="Disordered" evidence="13">
    <location>
        <begin position="459"/>
        <end position="496"/>
    </location>
</feature>
<comment type="similarity">
    <text evidence="1 12">Belongs to the helicase family. DnaB subfamily.</text>
</comment>
<dbReference type="GO" id="GO:0005524">
    <property type="term" value="F:ATP binding"/>
    <property type="evidence" value="ECO:0007669"/>
    <property type="project" value="UniProtKB-UniRule"/>
</dbReference>
<reference evidence="15 16" key="1">
    <citation type="journal article" date="2015" name="Nature">
        <title>rRNA introns, odd ribosomes, and small enigmatic genomes across a large radiation of phyla.</title>
        <authorList>
            <person name="Brown C.T."/>
            <person name="Hug L.A."/>
            <person name="Thomas B.C."/>
            <person name="Sharon I."/>
            <person name="Castelle C.J."/>
            <person name="Singh A."/>
            <person name="Wilkins M.J."/>
            <person name="Williams K.H."/>
            <person name="Banfield J.F."/>
        </authorList>
    </citation>
    <scope>NUCLEOTIDE SEQUENCE [LARGE SCALE GENOMIC DNA]</scope>
</reference>
<dbReference type="CDD" id="cd00984">
    <property type="entry name" value="DnaB_C"/>
    <property type="match status" value="1"/>
</dbReference>
<dbReference type="InterPro" id="IPR007693">
    <property type="entry name" value="DNA_helicase_DnaB-like_N"/>
</dbReference>
<dbReference type="EC" id="5.6.2.3" evidence="11 12"/>
<dbReference type="Pfam" id="PF00772">
    <property type="entry name" value="DnaB"/>
    <property type="match status" value="1"/>
</dbReference>
<protein>
    <recommendedName>
        <fullName evidence="11 12">Replicative DNA helicase</fullName>
        <ecNumber evidence="11 12">5.6.2.3</ecNumber>
    </recommendedName>
</protein>
<evidence type="ECO:0000256" key="5">
    <source>
        <dbReference type="ARBA" id="ARBA00022801"/>
    </source>
</evidence>
<feature type="compositionally biased region" description="Polar residues" evidence="13">
    <location>
        <begin position="486"/>
        <end position="496"/>
    </location>
</feature>
<dbReference type="Gene3D" id="3.40.50.300">
    <property type="entry name" value="P-loop containing nucleotide triphosphate hydrolases"/>
    <property type="match status" value="1"/>
</dbReference>
<evidence type="ECO:0000313" key="16">
    <source>
        <dbReference type="Proteomes" id="UP000034403"/>
    </source>
</evidence>
<comment type="caution">
    <text evidence="15">The sequence shown here is derived from an EMBL/GenBank/DDBJ whole genome shotgun (WGS) entry which is preliminary data.</text>
</comment>
<keyword evidence="5 12" id="KW-0378">Hydrolase</keyword>
<dbReference type="PANTHER" id="PTHR30153:SF2">
    <property type="entry name" value="REPLICATIVE DNA HELICASE"/>
    <property type="match status" value="1"/>
</dbReference>
<organism evidence="15 16">
    <name type="scientific">Candidatus Yanofskybacteria bacterium GW2011_GWA1_48_10</name>
    <dbReference type="NCBI Taxonomy" id="1619022"/>
    <lineage>
        <taxon>Bacteria</taxon>
        <taxon>Candidatus Yanofskyibacteriota</taxon>
    </lineage>
</organism>
<evidence type="ECO:0000256" key="4">
    <source>
        <dbReference type="ARBA" id="ARBA00022741"/>
    </source>
</evidence>
<dbReference type="Proteomes" id="UP000034403">
    <property type="component" value="Unassembled WGS sequence"/>
</dbReference>
<accession>A0A0G1U628</accession>
<keyword evidence="3 12" id="KW-0235">DNA replication</keyword>
<dbReference type="GO" id="GO:1990077">
    <property type="term" value="C:primosome complex"/>
    <property type="evidence" value="ECO:0007669"/>
    <property type="project" value="UniProtKB-UniRule"/>
</dbReference>
<dbReference type="InterPro" id="IPR016136">
    <property type="entry name" value="DNA_helicase_N/primase_C"/>
</dbReference>
<dbReference type="PATRIC" id="fig|1619022.3.peg.251"/>
<evidence type="ECO:0000256" key="1">
    <source>
        <dbReference type="ARBA" id="ARBA00008428"/>
    </source>
</evidence>
<dbReference type="AlphaFoldDB" id="A0A0G1U628"/>
<evidence type="ECO:0000259" key="14">
    <source>
        <dbReference type="PROSITE" id="PS51199"/>
    </source>
</evidence>
<dbReference type="GO" id="GO:0043139">
    <property type="term" value="F:5'-3' DNA helicase activity"/>
    <property type="evidence" value="ECO:0007669"/>
    <property type="project" value="UniProtKB-EC"/>
</dbReference>
<dbReference type="InterPro" id="IPR007692">
    <property type="entry name" value="DNA_helicase_DnaB"/>
</dbReference>
<comment type="function">
    <text evidence="12">The main replicative DNA helicase, it participates in initiation and elongation during chromosome replication. Travels ahead of the DNA replisome, separating dsDNA into templates for DNA synthesis. A processive ATP-dependent 5'-3' DNA helicase it has DNA-dependent ATPase activity.</text>
</comment>
<dbReference type="InterPro" id="IPR007694">
    <property type="entry name" value="DNA_helicase_DnaB-like_C"/>
</dbReference>
<dbReference type="InterPro" id="IPR027417">
    <property type="entry name" value="P-loop_NTPase"/>
</dbReference>
<evidence type="ECO:0000256" key="3">
    <source>
        <dbReference type="ARBA" id="ARBA00022705"/>
    </source>
</evidence>
<dbReference type="InterPro" id="IPR003593">
    <property type="entry name" value="AAA+_ATPase"/>
</dbReference>
<dbReference type="Gene3D" id="1.10.860.10">
    <property type="entry name" value="DNAb Helicase, Chain A"/>
    <property type="match status" value="1"/>
</dbReference>
<dbReference type="PROSITE" id="PS51199">
    <property type="entry name" value="SF4_HELICASE"/>
    <property type="match status" value="1"/>
</dbReference>
<evidence type="ECO:0000256" key="11">
    <source>
        <dbReference type="NCBIfam" id="TIGR00665"/>
    </source>
</evidence>
<evidence type="ECO:0000256" key="6">
    <source>
        <dbReference type="ARBA" id="ARBA00022806"/>
    </source>
</evidence>
<gene>
    <name evidence="15" type="ORF">UY20_C0009G0012</name>
</gene>
<dbReference type="GO" id="GO:0006269">
    <property type="term" value="P:DNA replication, synthesis of primer"/>
    <property type="evidence" value="ECO:0007669"/>
    <property type="project" value="UniProtKB-UniRule"/>
</dbReference>
<dbReference type="EMBL" id="LCPC01000009">
    <property type="protein sequence ID" value="KKU89546.1"/>
    <property type="molecule type" value="Genomic_DNA"/>
</dbReference>
<dbReference type="GO" id="GO:0005829">
    <property type="term" value="C:cytosol"/>
    <property type="evidence" value="ECO:0007669"/>
    <property type="project" value="TreeGrafter"/>
</dbReference>
<sequence length="496" mass="55566">MEIIYEKDGPRSYSGGFKIPATVSADKLPPQNLDAEKSLLGCLLLDKESINKVADIVKPEDFYQRSHQLICQAAYWLFERHEPIDLLNLSNKLGEMGVLENIGGLAYLTSLVNSVPTSAHIISYAKIVQRKKMLRDLIDAAHQIITLGHQEEEDVENLLDEAERKLFAVSQKSIGRNFQDVGSNLDSAIERITTGHDGSLRGHKTGYLDLDNMLGGLQRSDLILLAARPSVGKTAFAINLAYNIARQKKSVGIFSMEMSIDQVVDRFIALAAGVSLWEMRTGKLSHEKDELQHVTSACDKLKNLPLYIDDSPSPNIIQMRTMARRLQAEHGLDLLIVDYLQLMSARKNYDSPVQQVTEISRGLKGLAKELNIPIVALSQLSRAIEQRDGHRPKLSDLRDSGSLEQDADCVMFIHREDKMKHRDQVEAANQNLAELIVAKHRNGPTGEIKFRINPSTLKFEPDNQTSGYTDEYLEGGQHQSEYDLNAWNNDSDPIDK</sequence>
<evidence type="ECO:0000256" key="9">
    <source>
        <dbReference type="ARBA" id="ARBA00023235"/>
    </source>
</evidence>
<keyword evidence="7 12" id="KW-0067">ATP-binding</keyword>